<dbReference type="InterPro" id="IPR016454">
    <property type="entry name" value="Cysteine_dSase"/>
</dbReference>
<name>A0AA37QH19_9BACT</name>
<proteinExistence type="inferred from homology"/>
<evidence type="ECO:0000256" key="11">
    <source>
        <dbReference type="RuleBase" id="RU004504"/>
    </source>
</evidence>
<dbReference type="InterPro" id="IPR015424">
    <property type="entry name" value="PyrdxlP-dep_Trfase"/>
</dbReference>
<protein>
    <recommendedName>
        <fullName evidence="4">cysteine desulfurase</fullName>
        <ecNumber evidence="4">2.8.1.7</ecNumber>
    </recommendedName>
</protein>
<dbReference type="PIRSF" id="PIRSF005572">
    <property type="entry name" value="NifS"/>
    <property type="match status" value="1"/>
</dbReference>
<evidence type="ECO:0000256" key="5">
    <source>
        <dbReference type="ARBA" id="ARBA00022679"/>
    </source>
</evidence>
<dbReference type="Gene3D" id="3.90.1150.10">
    <property type="entry name" value="Aspartate Aminotransferase, domain 1"/>
    <property type="match status" value="1"/>
</dbReference>
<evidence type="ECO:0000256" key="1">
    <source>
        <dbReference type="ARBA" id="ARBA00001933"/>
    </source>
</evidence>
<evidence type="ECO:0000256" key="10">
    <source>
        <dbReference type="ARBA" id="ARBA00050776"/>
    </source>
</evidence>
<feature type="domain" description="Aminotransferase class V" evidence="12">
    <location>
        <begin position="5"/>
        <end position="368"/>
    </location>
</feature>
<evidence type="ECO:0000256" key="9">
    <source>
        <dbReference type="ARBA" id="ARBA00023014"/>
    </source>
</evidence>
<dbReference type="Proteomes" id="UP001161325">
    <property type="component" value="Unassembled WGS sequence"/>
</dbReference>
<comment type="function">
    <text evidence="2">Catalyzes the removal of elemental sulfur atoms from cysteine to produce alanine. Seems to participate in the biosynthesis of the nitrogenase metalloclusters by providing the inorganic sulfur required for the Fe-S core formation.</text>
</comment>
<evidence type="ECO:0000256" key="8">
    <source>
        <dbReference type="ARBA" id="ARBA00023004"/>
    </source>
</evidence>
<dbReference type="PROSITE" id="PS00595">
    <property type="entry name" value="AA_TRANSFER_CLASS_5"/>
    <property type="match status" value="1"/>
</dbReference>
<comment type="similarity">
    <text evidence="3">Belongs to the class-V pyridoxal-phosphate-dependent aminotransferase family. NifS/IscS subfamily.</text>
</comment>
<keyword evidence="7" id="KW-0663">Pyridoxal phosphate</keyword>
<keyword evidence="5" id="KW-0808">Transferase</keyword>
<dbReference type="GO" id="GO:0046872">
    <property type="term" value="F:metal ion binding"/>
    <property type="evidence" value="ECO:0007669"/>
    <property type="project" value="UniProtKB-KW"/>
</dbReference>
<dbReference type="AlphaFoldDB" id="A0AA37QH19"/>
<evidence type="ECO:0000256" key="6">
    <source>
        <dbReference type="ARBA" id="ARBA00022723"/>
    </source>
</evidence>
<keyword evidence="9" id="KW-0411">Iron-sulfur</keyword>
<dbReference type="FunFam" id="3.40.640.10:FF:000084">
    <property type="entry name" value="IscS-like cysteine desulfurase"/>
    <property type="match status" value="1"/>
</dbReference>
<gene>
    <name evidence="13" type="primary">iscS</name>
    <name evidence="13" type="ORF">rosag_27930</name>
</gene>
<evidence type="ECO:0000313" key="13">
    <source>
        <dbReference type="EMBL" id="GLC26280.1"/>
    </source>
</evidence>
<keyword evidence="8" id="KW-0408">Iron</keyword>
<dbReference type="InterPro" id="IPR015422">
    <property type="entry name" value="PyrdxlP-dep_Trfase_small"/>
</dbReference>
<organism evidence="13 14">
    <name type="scientific">Roseisolibacter agri</name>
    <dbReference type="NCBI Taxonomy" id="2014610"/>
    <lineage>
        <taxon>Bacteria</taxon>
        <taxon>Pseudomonadati</taxon>
        <taxon>Gemmatimonadota</taxon>
        <taxon>Gemmatimonadia</taxon>
        <taxon>Gemmatimonadales</taxon>
        <taxon>Gemmatimonadaceae</taxon>
        <taxon>Roseisolibacter</taxon>
    </lineage>
</organism>
<dbReference type="PANTHER" id="PTHR11601">
    <property type="entry name" value="CYSTEINE DESULFURYLASE FAMILY MEMBER"/>
    <property type="match status" value="1"/>
</dbReference>
<dbReference type="InterPro" id="IPR000192">
    <property type="entry name" value="Aminotrans_V_dom"/>
</dbReference>
<dbReference type="SUPFAM" id="SSF53383">
    <property type="entry name" value="PLP-dependent transferases"/>
    <property type="match status" value="1"/>
</dbReference>
<evidence type="ECO:0000259" key="12">
    <source>
        <dbReference type="Pfam" id="PF00266"/>
    </source>
</evidence>
<keyword evidence="14" id="KW-1185">Reference proteome</keyword>
<evidence type="ECO:0000256" key="2">
    <source>
        <dbReference type="ARBA" id="ARBA00003120"/>
    </source>
</evidence>
<evidence type="ECO:0000256" key="3">
    <source>
        <dbReference type="ARBA" id="ARBA00006490"/>
    </source>
</evidence>
<sequence>MPEPIYLDHAATTPVRDEVRAAMEPFLGPRFGNPSSAHRWGREARTALDEARERVARCLGAHTDEVCFTSGGTEGDNLAIFGTWRARRASGRRAIVTSPIEHKAILAAVHHAAEDGADERIVPVDGNGQIDRDAYAAALRDDVAVCSVMWVNNEVGVVQPIAELGARAKGAGATFHTDAVQAFGKLPIDVATLPVDLLTISGHKIGAPKGIGAIFIRRGTPLEPMLYGGAQDRGRRPGTENVAFAVGLAVACELTLGEHGAECTRLRELRDAFEARLLAAVPDAVIHGRGGERAPHVCNVSIPGIDSESLLMALDLQGIAASGGSACQTGNAAPSHVLTAMGVPPDLASGAIRLSFGCLSTPEQIERVATVFPRLVERARAAASATSEW</sequence>
<dbReference type="Gene3D" id="3.40.640.10">
    <property type="entry name" value="Type I PLP-dependent aspartate aminotransferase-like (Major domain)"/>
    <property type="match status" value="1"/>
</dbReference>
<evidence type="ECO:0000256" key="7">
    <source>
        <dbReference type="ARBA" id="ARBA00022898"/>
    </source>
</evidence>
<dbReference type="GO" id="GO:0051536">
    <property type="term" value="F:iron-sulfur cluster binding"/>
    <property type="evidence" value="ECO:0007669"/>
    <property type="project" value="UniProtKB-KW"/>
</dbReference>
<keyword evidence="6" id="KW-0479">Metal-binding</keyword>
<dbReference type="InterPro" id="IPR020578">
    <property type="entry name" value="Aminotrans_V_PyrdxlP_BS"/>
</dbReference>
<comment type="cofactor">
    <cofactor evidence="1 11">
        <name>pyridoxal 5'-phosphate</name>
        <dbReference type="ChEBI" id="CHEBI:597326"/>
    </cofactor>
</comment>
<evidence type="ECO:0000256" key="4">
    <source>
        <dbReference type="ARBA" id="ARBA00012239"/>
    </source>
</evidence>
<dbReference type="InterPro" id="IPR015421">
    <property type="entry name" value="PyrdxlP-dep_Trfase_major"/>
</dbReference>
<dbReference type="EMBL" id="BRXS01000004">
    <property type="protein sequence ID" value="GLC26280.1"/>
    <property type="molecule type" value="Genomic_DNA"/>
</dbReference>
<evidence type="ECO:0000313" key="14">
    <source>
        <dbReference type="Proteomes" id="UP001161325"/>
    </source>
</evidence>
<accession>A0AA37QH19</accession>
<dbReference type="EC" id="2.8.1.7" evidence="4"/>
<dbReference type="RefSeq" id="WP_284350738.1">
    <property type="nucleotide sequence ID" value="NZ_BRXS01000004.1"/>
</dbReference>
<dbReference type="PANTHER" id="PTHR11601:SF34">
    <property type="entry name" value="CYSTEINE DESULFURASE"/>
    <property type="match status" value="1"/>
</dbReference>
<reference evidence="13" key="1">
    <citation type="submission" date="2022-08" db="EMBL/GenBank/DDBJ databases">
        <title>Draft genome sequencing of Roseisolibacter agri AW1220.</title>
        <authorList>
            <person name="Tobiishi Y."/>
            <person name="Tonouchi A."/>
        </authorList>
    </citation>
    <scope>NUCLEOTIDE SEQUENCE</scope>
    <source>
        <strain evidence="13">AW1220</strain>
    </source>
</reference>
<dbReference type="Gene3D" id="1.10.260.50">
    <property type="match status" value="1"/>
</dbReference>
<dbReference type="Pfam" id="PF00266">
    <property type="entry name" value="Aminotran_5"/>
    <property type="match status" value="1"/>
</dbReference>
<comment type="catalytic activity">
    <reaction evidence="10">
        <text>(sulfur carrier)-H + L-cysteine = (sulfur carrier)-SH + L-alanine</text>
        <dbReference type="Rhea" id="RHEA:43892"/>
        <dbReference type="Rhea" id="RHEA-COMP:14737"/>
        <dbReference type="Rhea" id="RHEA-COMP:14739"/>
        <dbReference type="ChEBI" id="CHEBI:29917"/>
        <dbReference type="ChEBI" id="CHEBI:35235"/>
        <dbReference type="ChEBI" id="CHEBI:57972"/>
        <dbReference type="ChEBI" id="CHEBI:64428"/>
        <dbReference type="EC" id="2.8.1.7"/>
    </reaction>
</comment>
<dbReference type="GO" id="GO:0031071">
    <property type="term" value="F:cysteine desulfurase activity"/>
    <property type="evidence" value="ECO:0007669"/>
    <property type="project" value="UniProtKB-EC"/>
</dbReference>
<comment type="caution">
    <text evidence="13">The sequence shown here is derived from an EMBL/GenBank/DDBJ whole genome shotgun (WGS) entry which is preliminary data.</text>
</comment>